<feature type="domain" description="AB hydrolase-1" evidence="2">
    <location>
        <begin position="20"/>
        <end position="239"/>
    </location>
</feature>
<dbReference type="EMBL" id="CABPST010000001">
    <property type="protein sequence ID" value="VVE86846.1"/>
    <property type="molecule type" value="Genomic_DNA"/>
</dbReference>
<accession>A0A5E5BNG2</accession>
<evidence type="ECO:0000313" key="4">
    <source>
        <dbReference type="Proteomes" id="UP000382040"/>
    </source>
</evidence>
<evidence type="ECO:0000256" key="1">
    <source>
        <dbReference type="ARBA" id="ARBA00022801"/>
    </source>
</evidence>
<keyword evidence="4" id="KW-1185">Reference proteome</keyword>
<reference evidence="3 4" key="1">
    <citation type="submission" date="2019-08" db="EMBL/GenBank/DDBJ databases">
        <authorList>
            <person name="Peeters C."/>
        </authorList>
    </citation>
    <scope>NUCLEOTIDE SEQUENCE [LARGE SCALE GENOMIC DNA]</scope>
    <source>
        <strain evidence="3 4">LMG 20603</strain>
    </source>
</reference>
<protein>
    <submittedName>
        <fullName evidence="3">Alpha/beta hydrolase</fullName>
    </submittedName>
</protein>
<dbReference type="OrthoDB" id="9780765at2"/>
<evidence type="ECO:0000259" key="2">
    <source>
        <dbReference type="Pfam" id="PF00561"/>
    </source>
</evidence>
<dbReference type="SUPFAM" id="SSF53474">
    <property type="entry name" value="alpha/beta-Hydrolases"/>
    <property type="match status" value="1"/>
</dbReference>
<evidence type="ECO:0000313" key="3">
    <source>
        <dbReference type="EMBL" id="VVE86846.1"/>
    </source>
</evidence>
<dbReference type="Gene3D" id="3.40.50.1820">
    <property type="entry name" value="alpha/beta hydrolase"/>
    <property type="match status" value="1"/>
</dbReference>
<dbReference type="AlphaFoldDB" id="A0A5E5BNG2"/>
<dbReference type="GO" id="GO:0016787">
    <property type="term" value="F:hydrolase activity"/>
    <property type="evidence" value="ECO:0007669"/>
    <property type="project" value="UniProtKB-KW"/>
</dbReference>
<dbReference type="PANTHER" id="PTHR43798:SF31">
    <property type="entry name" value="AB HYDROLASE SUPERFAMILY PROTEIN YCLE"/>
    <property type="match status" value="1"/>
</dbReference>
<dbReference type="InterPro" id="IPR000073">
    <property type="entry name" value="AB_hydrolase_1"/>
</dbReference>
<dbReference type="InterPro" id="IPR050266">
    <property type="entry name" value="AB_hydrolase_sf"/>
</dbReference>
<proteinExistence type="predicted"/>
<dbReference type="GO" id="GO:0016020">
    <property type="term" value="C:membrane"/>
    <property type="evidence" value="ECO:0007669"/>
    <property type="project" value="TreeGrafter"/>
</dbReference>
<sequence length="259" mass="28135">MTTLSCATLGFTPFGNGPEPVLVLHDWLGGHANYDALLPYLDGAAFTYVFADLRGYGRSQHLRGVYTIDEIAADCLGVANALGWSRFHVIGHSMTGMATQRLAANATSRIKSAVAVCPISAAGNRLPPEAAAFFALTCEDDDAFRQLVKFVTGGASDDWVDAKLRRNREDVAVECRRRYLDMMTTADFVDDVRGLATPWLVVVGDNDPGLDAEVMKRTFLAWHPNAQLAEITDCGHYPMQTHAPAFATLIEAFLSAHAV</sequence>
<name>A0A5E5BNG2_9BURK</name>
<dbReference type="Proteomes" id="UP000382040">
    <property type="component" value="Unassembled WGS sequence"/>
</dbReference>
<dbReference type="RefSeq" id="WP_150558173.1">
    <property type="nucleotide sequence ID" value="NZ_CABPST010000001.1"/>
</dbReference>
<dbReference type="Pfam" id="PF00561">
    <property type="entry name" value="Abhydrolase_1"/>
    <property type="match status" value="1"/>
</dbReference>
<dbReference type="PANTHER" id="PTHR43798">
    <property type="entry name" value="MONOACYLGLYCEROL LIPASE"/>
    <property type="match status" value="1"/>
</dbReference>
<gene>
    <name evidence="3" type="ORF">PBR20603_00769</name>
</gene>
<organism evidence="3 4">
    <name type="scientific">Pandoraea bronchicola</name>
    <dbReference type="NCBI Taxonomy" id="2508287"/>
    <lineage>
        <taxon>Bacteria</taxon>
        <taxon>Pseudomonadati</taxon>
        <taxon>Pseudomonadota</taxon>
        <taxon>Betaproteobacteria</taxon>
        <taxon>Burkholderiales</taxon>
        <taxon>Burkholderiaceae</taxon>
        <taxon>Pandoraea</taxon>
    </lineage>
</organism>
<dbReference type="InterPro" id="IPR029058">
    <property type="entry name" value="AB_hydrolase_fold"/>
</dbReference>
<keyword evidence="1 3" id="KW-0378">Hydrolase</keyword>